<feature type="compositionally biased region" description="Acidic residues" evidence="1">
    <location>
        <begin position="463"/>
        <end position="477"/>
    </location>
</feature>
<feature type="compositionally biased region" description="Low complexity" evidence="1">
    <location>
        <begin position="509"/>
        <end position="520"/>
    </location>
</feature>
<feature type="compositionally biased region" description="Acidic residues" evidence="1">
    <location>
        <begin position="615"/>
        <end position="631"/>
    </location>
</feature>
<evidence type="ECO:0000313" key="3">
    <source>
        <dbReference type="Proteomes" id="UP000011083"/>
    </source>
</evidence>
<reference evidence="2 3" key="1">
    <citation type="journal article" date="2013" name="Genome Biol.">
        <title>Genome of Acanthamoeba castellanii highlights extensive lateral gene transfer and early evolution of tyrosine kinase signaling.</title>
        <authorList>
            <person name="Clarke M."/>
            <person name="Lohan A.J."/>
            <person name="Liu B."/>
            <person name="Lagkouvardos I."/>
            <person name="Roy S."/>
            <person name="Zafar N."/>
            <person name="Bertelli C."/>
            <person name="Schilde C."/>
            <person name="Kianianmomeni A."/>
            <person name="Burglin T.R."/>
            <person name="Frech C."/>
            <person name="Turcotte B."/>
            <person name="Kopec K.O."/>
            <person name="Synnott J.M."/>
            <person name="Choo C."/>
            <person name="Paponov I."/>
            <person name="Finkler A."/>
            <person name="Soon Heng Tan C."/>
            <person name="Hutchins A.P."/>
            <person name="Weinmeier T."/>
            <person name="Rattei T."/>
            <person name="Chu J.S."/>
            <person name="Gimenez G."/>
            <person name="Irimia M."/>
            <person name="Rigden D.J."/>
            <person name="Fitzpatrick D.A."/>
            <person name="Lorenzo-Morales J."/>
            <person name="Bateman A."/>
            <person name="Chiu C.H."/>
            <person name="Tang P."/>
            <person name="Hegemann P."/>
            <person name="Fromm H."/>
            <person name="Raoult D."/>
            <person name="Greub G."/>
            <person name="Miranda-Saavedra D."/>
            <person name="Chen N."/>
            <person name="Nash P."/>
            <person name="Ginger M.L."/>
            <person name="Horn M."/>
            <person name="Schaap P."/>
            <person name="Caler L."/>
            <person name="Loftus B."/>
        </authorList>
    </citation>
    <scope>NUCLEOTIDE SEQUENCE [LARGE SCALE GENOMIC DNA]</scope>
    <source>
        <strain evidence="2 3">Neff</strain>
    </source>
</reference>
<dbReference type="AlphaFoldDB" id="L8GWV8"/>
<evidence type="ECO:0000256" key="1">
    <source>
        <dbReference type="SAM" id="MobiDB-lite"/>
    </source>
</evidence>
<feature type="compositionally biased region" description="Basic and acidic residues" evidence="1">
    <location>
        <begin position="397"/>
        <end position="411"/>
    </location>
</feature>
<feature type="compositionally biased region" description="Basic and acidic residues" evidence="1">
    <location>
        <begin position="418"/>
        <end position="430"/>
    </location>
</feature>
<feature type="compositionally biased region" description="Basic residues" evidence="1">
    <location>
        <begin position="277"/>
        <end position="291"/>
    </location>
</feature>
<accession>L8GWV8</accession>
<dbReference type="EMBL" id="KB007974">
    <property type="protein sequence ID" value="ELR17432.1"/>
    <property type="molecule type" value="Genomic_DNA"/>
</dbReference>
<feature type="compositionally biased region" description="Basic and acidic residues" evidence="1">
    <location>
        <begin position="261"/>
        <end position="276"/>
    </location>
</feature>
<feature type="region of interest" description="Disordered" evidence="1">
    <location>
        <begin position="196"/>
        <end position="631"/>
    </location>
</feature>
<dbReference type="OMA" id="YERTIVH"/>
<dbReference type="GeneID" id="14917831"/>
<name>L8GWV8_ACACF</name>
<feature type="compositionally biased region" description="Acidic residues" evidence="1">
    <location>
        <begin position="296"/>
        <end position="319"/>
    </location>
</feature>
<gene>
    <name evidence="2" type="ORF">ACA1_061730</name>
</gene>
<dbReference type="RefSeq" id="XP_004339445.1">
    <property type="nucleotide sequence ID" value="XM_004339397.1"/>
</dbReference>
<sequence>MVVRVGAKSFVHALTLKQLTAAMAGVPIDHGGNNPRNKQVLQKRFIEVLCELGPKVAIAHSAFRRVAHSPPHEYARRFVRSVDVMAMLCRESQTDEACLDEVLTLACTDLEMDDGGYATAAELEAHKLEELQALLEESLHRVGVQNYLMGFGSPLLRRVCRNLGIEPQHKESRAAVLIGLIMARLEAIRLGGEQYTAGGTASDHQRDRRSPLKAKPKGKQASAKKKDKVVVLDEESVEEEEDEDDEVVEVRAKKRRTPGGAKEKGGKRRTIEDRERPAKKKGKKKAEKRKSKSEGEGEDEDGSWNDEEEEEEEEADEERETPTKKKSARLSRTPRTRKRKSCKDEADDSDDNEEEEEEIEKRKKQHARKKTRRDSRPAKHHASNQQGAEEEDEDIEEFKTPPRRTGSEKATRTTARIAHNDGGDAKRGPGDEDDGARCAAKQPSEAEEMAPAAKGESAKVTEDNDNGDDGGDEDDDGGSTQRFFQKLQRGASKMLASPMPPESRRASERSPSPSSSSSSSEESDDSKSASGHQRRGELEPTTPERSPAVYLVGRGDEQSSSTTRPVHRSPGGETRLSDRGTSTNAATHDATCKVLDEAYAGDDPLLEPCKKDADEDKDEDCDSEDFEEKEW</sequence>
<feature type="compositionally biased region" description="Acidic residues" evidence="1">
    <location>
        <begin position="345"/>
        <end position="358"/>
    </location>
</feature>
<feature type="compositionally biased region" description="Acidic residues" evidence="1">
    <location>
        <begin position="232"/>
        <end position="247"/>
    </location>
</feature>
<evidence type="ECO:0000313" key="2">
    <source>
        <dbReference type="EMBL" id="ELR17432.1"/>
    </source>
</evidence>
<organism evidence="2 3">
    <name type="scientific">Acanthamoeba castellanii (strain ATCC 30010 / Neff)</name>
    <dbReference type="NCBI Taxonomy" id="1257118"/>
    <lineage>
        <taxon>Eukaryota</taxon>
        <taxon>Amoebozoa</taxon>
        <taxon>Discosea</taxon>
        <taxon>Longamoebia</taxon>
        <taxon>Centramoebida</taxon>
        <taxon>Acanthamoebidae</taxon>
        <taxon>Acanthamoeba</taxon>
    </lineage>
</organism>
<proteinExistence type="predicted"/>
<protein>
    <submittedName>
        <fullName evidence="2">Uncharacterized protein</fullName>
    </submittedName>
</protein>
<dbReference type="VEuPathDB" id="AmoebaDB:ACA1_061730"/>
<dbReference type="KEGG" id="acan:ACA1_061730"/>
<feature type="compositionally biased region" description="Basic residues" evidence="1">
    <location>
        <begin position="324"/>
        <end position="341"/>
    </location>
</feature>
<keyword evidence="3" id="KW-1185">Reference proteome</keyword>
<feature type="compositionally biased region" description="Basic residues" evidence="1">
    <location>
        <begin position="211"/>
        <end position="227"/>
    </location>
</feature>
<feature type="compositionally biased region" description="Basic residues" evidence="1">
    <location>
        <begin position="362"/>
        <end position="382"/>
    </location>
</feature>
<dbReference type="Proteomes" id="UP000011083">
    <property type="component" value="Unassembled WGS sequence"/>
</dbReference>